<sequence>MATSRPTSLAIPRTASPFLNPPSLADILSDSAPQPWTLGAFMAFLSQNHCLETLEFILDAERYRAAHLQTSQGQLYLGSHHISELWQKIIEAYIMPCAPREVNLPARVRDRLLGLTFSLSNPVDPSELDEAVHIVRELMNDSVLVPFLESMMPAAVQVHADDEPREARQGRSRLRLSREAVTKREPSQSPRTSLLPLFGRGRNSLAALNRSNSGSIDSPDLDLTDDSNSPGSTPGSEPVTPPTTPPTSDYSFGTSPNTLQRAISGNGWKKVGAKLGLGRKSRSSRRTNQPGAPSSNPTITTTTELGISNPALTTHEADDTTRSSWEDPHPGDRFSISFGKSGGSNTDSQISSGDAMGGVAAKALSAYDGDGPWIRRRVRIRHRHTMPKPLKIPAQVPEELEAKSAPLISSRCCDVTTSPSPLLFLPLIEPLGPLEIDTDSETEVGIEVGTVVDDMEVDNIKLASVSHSCLTDFSNYLSMTRLDDDNDGTSVSVVDSDAFTRTGSADDLYGWEAELNRQIDCGMDNAGTTCDCHHYQYQSSDFTKRGILHRVFSPSGRRVNTTP</sequence>
<feature type="compositionally biased region" description="Basic and acidic residues" evidence="1">
    <location>
        <begin position="159"/>
        <end position="169"/>
    </location>
</feature>
<name>A0AAI8YKK1_9PEZI</name>
<dbReference type="Proteomes" id="UP001295740">
    <property type="component" value="Unassembled WGS sequence"/>
</dbReference>
<feature type="compositionally biased region" description="Low complexity" evidence="1">
    <location>
        <begin position="229"/>
        <end position="238"/>
    </location>
</feature>
<dbReference type="EMBL" id="CAUWAG010000018">
    <property type="protein sequence ID" value="CAJ2510697.1"/>
    <property type="molecule type" value="Genomic_DNA"/>
</dbReference>
<protein>
    <submittedName>
        <fullName evidence="3">Uu.00g063220.m01.CDS01</fullName>
    </submittedName>
</protein>
<dbReference type="InterPro" id="IPR044926">
    <property type="entry name" value="RGS_subdomain_2"/>
</dbReference>
<dbReference type="Gene3D" id="1.10.167.10">
    <property type="entry name" value="Regulator of G-protein Signalling 4, domain 2"/>
    <property type="match status" value="1"/>
</dbReference>
<feature type="compositionally biased region" description="Polar residues" evidence="1">
    <location>
        <begin position="287"/>
        <end position="312"/>
    </location>
</feature>
<comment type="caution">
    <text evidence="3">The sequence shown here is derived from an EMBL/GenBank/DDBJ whole genome shotgun (WGS) entry which is preliminary data.</text>
</comment>
<dbReference type="PANTHER" id="PTHR10845:SF267">
    <property type="entry name" value="REGULATOR OF G PROTEIN SIGNALING DOMAIN PROTEIN (AFU_ORTHOLOGUE AFUA_6G06860)"/>
    <property type="match status" value="1"/>
</dbReference>
<proteinExistence type="predicted"/>
<dbReference type="Pfam" id="PF00615">
    <property type="entry name" value="RGS"/>
    <property type="match status" value="1"/>
</dbReference>
<evidence type="ECO:0000313" key="4">
    <source>
        <dbReference type="Proteomes" id="UP001295740"/>
    </source>
</evidence>
<dbReference type="PROSITE" id="PS50132">
    <property type="entry name" value="RGS"/>
    <property type="match status" value="1"/>
</dbReference>
<dbReference type="CDD" id="cd07440">
    <property type="entry name" value="RGS"/>
    <property type="match status" value="1"/>
</dbReference>
<dbReference type="InterPro" id="IPR036305">
    <property type="entry name" value="RGS_sf"/>
</dbReference>
<feature type="compositionally biased region" description="Basic and acidic residues" evidence="1">
    <location>
        <begin position="315"/>
        <end position="332"/>
    </location>
</feature>
<organism evidence="3 4">
    <name type="scientific">Anthostomella pinea</name>
    <dbReference type="NCBI Taxonomy" id="933095"/>
    <lineage>
        <taxon>Eukaryota</taxon>
        <taxon>Fungi</taxon>
        <taxon>Dikarya</taxon>
        <taxon>Ascomycota</taxon>
        <taxon>Pezizomycotina</taxon>
        <taxon>Sordariomycetes</taxon>
        <taxon>Xylariomycetidae</taxon>
        <taxon>Xylariales</taxon>
        <taxon>Xylariaceae</taxon>
        <taxon>Anthostomella</taxon>
    </lineage>
</organism>
<dbReference type="AlphaFoldDB" id="A0AAI8YKK1"/>
<dbReference type="SMART" id="SM00315">
    <property type="entry name" value="RGS"/>
    <property type="match status" value="1"/>
</dbReference>
<feature type="region of interest" description="Disordered" evidence="1">
    <location>
        <begin position="158"/>
        <end position="351"/>
    </location>
</feature>
<accession>A0AAI8YKK1</accession>
<keyword evidence="4" id="KW-1185">Reference proteome</keyword>
<evidence type="ECO:0000313" key="3">
    <source>
        <dbReference type="EMBL" id="CAJ2510697.1"/>
    </source>
</evidence>
<gene>
    <name evidence="3" type="ORF">KHLLAP_LOCUS11165</name>
</gene>
<evidence type="ECO:0000259" key="2">
    <source>
        <dbReference type="PROSITE" id="PS50132"/>
    </source>
</evidence>
<feature type="domain" description="RGS" evidence="2">
    <location>
        <begin position="41"/>
        <end position="150"/>
    </location>
</feature>
<dbReference type="SUPFAM" id="SSF48097">
    <property type="entry name" value="Regulator of G-protein signaling, RGS"/>
    <property type="match status" value="1"/>
</dbReference>
<evidence type="ECO:0000256" key="1">
    <source>
        <dbReference type="SAM" id="MobiDB-lite"/>
    </source>
</evidence>
<dbReference type="PANTHER" id="PTHR10845">
    <property type="entry name" value="REGULATOR OF G PROTEIN SIGNALING"/>
    <property type="match status" value="1"/>
</dbReference>
<reference evidence="3" key="1">
    <citation type="submission" date="2023-10" db="EMBL/GenBank/DDBJ databases">
        <authorList>
            <person name="Hackl T."/>
        </authorList>
    </citation>
    <scope>NUCLEOTIDE SEQUENCE</scope>
</reference>
<feature type="compositionally biased region" description="Polar residues" evidence="1">
    <location>
        <begin position="249"/>
        <end position="263"/>
    </location>
</feature>
<dbReference type="InterPro" id="IPR016137">
    <property type="entry name" value="RGS"/>
</dbReference>
<feature type="compositionally biased region" description="Basic and acidic residues" evidence="1">
    <location>
        <begin position="176"/>
        <end position="186"/>
    </location>
</feature>